<reference evidence="7" key="1">
    <citation type="submission" date="2023-01" db="EMBL/GenBank/DDBJ databases">
        <title>Genome assembly of the deep-sea coral Lophelia pertusa.</title>
        <authorList>
            <person name="Herrera S."/>
            <person name="Cordes E."/>
        </authorList>
    </citation>
    <scope>NUCLEOTIDE SEQUENCE</scope>
    <source>
        <strain evidence="7">USNM1676648</strain>
        <tissue evidence="7">Polyp</tissue>
    </source>
</reference>
<dbReference type="PANTHER" id="PTHR46141">
    <property type="entry name" value="SODIUM LEAK CHANNEL NON-SELECTIVE PROTEIN"/>
    <property type="match status" value="1"/>
</dbReference>
<comment type="subcellular location">
    <subcellularLocation>
        <location evidence="1">Membrane</location>
        <topology evidence="1">Multi-pass membrane protein</topology>
    </subcellularLocation>
</comment>
<sequence length="188" mass="21486">MLIYGVQVFSGKFASCNDRLVDTREECKGTFEIDIAPPRELRDLPGHSKILVPRVWKNPRNFDFDNVINAFLALFEVLSLEGWLEVRDVIKAVVAPEYSLYVHIYVLLGSMVGLTLFVGVIVMNFNEKKGIALLTVDQRRWQDLKKRLRLAQPLHIAPRPRKEGIRAVLFDATQSKLYRGHRNLPGGD</sequence>
<dbReference type="PANTHER" id="PTHR46141:SF1">
    <property type="entry name" value="SODIUM LEAK CHANNEL NALCN"/>
    <property type="match status" value="1"/>
</dbReference>
<keyword evidence="4 5" id="KW-0472">Membrane</keyword>
<organism evidence="7 8">
    <name type="scientific">Desmophyllum pertusum</name>
    <dbReference type="NCBI Taxonomy" id="174260"/>
    <lineage>
        <taxon>Eukaryota</taxon>
        <taxon>Metazoa</taxon>
        <taxon>Cnidaria</taxon>
        <taxon>Anthozoa</taxon>
        <taxon>Hexacorallia</taxon>
        <taxon>Scleractinia</taxon>
        <taxon>Caryophylliina</taxon>
        <taxon>Caryophylliidae</taxon>
        <taxon>Desmophyllum</taxon>
    </lineage>
</organism>
<keyword evidence="3 5" id="KW-1133">Transmembrane helix</keyword>
<dbReference type="GO" id="GO:0005886">
    <property type="term" value="C:plasma membrane"/>
    <property type="evidence" value="ECO:0007669"/>
    <property type="project" value="TreeGrafter"/>
</dbReference>
<accession>A0A9W9ZRL2</accession>
<evidence type="ECO:0000256" key="2">
    <source>
        <dbReference type="ARBA" id="ARBA00022692"/>
    </source>
</evidence>
<evidence type="ECO:0000256" key="4">
    <source>
        <dbReference type="ARBA" id="ARBA00023136"/>
    </source>
</evidence>
<protein>
    <recommendedName>
        <fullName evidence="6">Ion transport domain-containing protein</fullName>
    </recommendedName>
</protein>
<feature type="domain" description="Ion transport" evidence="6">
    <location>
        <begin position="3"/>
        <end position="128"/>
    </location>
</feature>
<evidence type="ECO:0000313" key="7">
    <source>
        <dbReference type="EMBL" id="KAJ7386602.1"/>
    </source>
</evidence>
<evidence type="ECO:0000256" key="1">
    <source>
        <dbReference type="ARBA" id="ARBA00004141"/>
    </source>
</evidence>
<dbReference type="EMBL" id="MU825876">
    <property type="protein sequence ID" value="KAJ7386602.1"/>
    <property type="molecule type" value="Genomic_DNA"/>
</dbReference>
<evidence type="ECO:0000256" key="5">
    <source>
        <dbReference type="SAM" id="Phobius"/>
    </source>
</evidence>
<dbReference type="Proteomes" id="UP001163046">
    <property type="component" value="Unassembled WGS sequence"/>
</dbReference>
<comment type="caution">
    <text evidence="7">The sequence shown here is derived from an EMBL/GenBank/DDBJ whole genome shotgun (WGS) entry which is preliminary data.</text>
</comment>
<dbReference type="Pfam" id="PF00520">
    <property type="entry name" value="Ion_trans"/>
    <property type="match status" value="1"/>
</dbReference>
<evidence type="ECO:0000313" key="8">
    <source>
        <dbReference type="Proteomes" id="UP001163046"/>
    </source>
</evidence>
<dbReference type="GO" id="GO:0005261">
    <property type="term" value="F:monoatomic cation channel activity"/>
    <property type="evidence" value="ECO:0007669"/>
    <property type="project" value="InterPro"/>
</dbReference>
<proteinExistence type="predicted"/>
<dbReference type="Gene3D" id="1.10.287.70">
    <property type="match status" value="1"/>
</dbReference>
<evidence type="ECO:0000259" key="6">
    <source>
        <dbReference type="Pfam" id="PF00520"/>
    </source>
</evidence>
<evidence type="ECO:0000256" key="3">
    <source>
        <dbReference type="ARBA" id="ARBA00022989"/>
    </source>
</evidence>
<feature type="transmembrane region" description="Helical" evidence="5">
    <location>
        <begin position="104"/>
        <end position="125"/>
    </location>
</feature>
<name>A0A9W9ZRL2_9CNID</name>
<dbReference type="InterPro" id="IPR028823">
    <property type="entry name" value="NALCN"/>
</dbReference>
<dbReference type="GO" id="GO:0032224">
    <property type="term" value="P:positive regulation of synaptic transmission, cholinergic"/>
    <property type="evidence" value="ECO:0007669"/>
    <property type="project" value="TreeGrafter"/>
</dbReference>
<keyword evidence="2 5" id="KW-0812">Transmembrane</keyword>
<gene>
    <name evidence="7" type="ORF">OS493_008750</name>
</gene>
<dbReference type="AlphaFoldDB" id="A0A9W9ZRL2"/>
<dbReference type="InterPro" id="IPR005821">
    <property type="entry name" value="Ion_trans_dom"/>
</dbReference>
<keyword evidence="8" id="KW-1185">Reference proteome</keyword>
<dbReference type="GO" id="GO:0032230">
    <property type="term" value="P:positive regulation of synaptic transmission, GABAergic"/>
    <property type="evidence" value="ECO:0007669"/>
    <property type="project" value="TreeGrafter"/>
</dbReference>
<dbReference type="OrthoDB" id="10069766at2759"/>